<dbReference type="PANTHER" id="PTHR43736">
    <property type="entry name" value="ADP-RIBOSE PYROPHOSPHATASE"/>
    <property type="match status" value="1"/>
</dbReference>
<accession>A0A419SYV4</accession>
<keyword evidence="4" id="KW-1185">Reference proteome</keyword>
<reference evidence="3 4" key="1">
    <citation type="submission" date="2016-08" db="EMBL/GenBank/DDBJ databases">
        <title>A new outlook on sporulation: Clostridium algidixylanolyticum.</title>
        <authorList>
            <person name="Poppleton D.I."/>
            <person name="Gribaldo S."/>
        </authorList>
    </citation>
    <scope>NUCLEOTIDE SEQUENCE [LARGE SCALE GENOMIC DNA]</scope>
    <source>
        <strain evidence="3 4">SPL73</strain>
    </source>
</reference>
<protein>
    <submittedName>
        <fullName evidence="3">NUDIX hydrolase</fullName>
    </submittedName>
</protein>
<name>A0A419SYV4_9FIRM</name>
<dbReference type="InterPro" id="IPR000086">
    <property type="entry name" value="NUDIX_hydrolase_dom"/>
</dbReference>
<sequence length="199" mass="23078">MKRGQNKMGDRLQLIQSVECFSPYNEQEERDKELILDYLRQGDACFYRENKQAHISSSGWVVNPSHKKVLLAYHNIYESWAWTGGHADGEMDLLSVAVKEAMEETGVSKVEPVTKDIFSLEILTVDGHEKKGVYVSSHLHLNITYILEADDGLPIRNKADENSAVGWFDLEECLKEVNEPWMKERIYQKLLYKMRYLAY</sequence>
<evidence type="ECO:0000313" key="3">
    <source>
        <dbReference type="EMBL" id="RKD30339.1"/>
    </source>
</evidence>
<dbReference type="CDD" id="cd03674">
    <property type="entry name" value="NUDIX_Hydrolase"/>
    <property type="match status" value="1"/>
</dbReference>
<dbReference type="Gene3D" id="3.90.79.10">
    <property type="entry name" value="Nucleoside Triphosphate Pyrophosphohydrolase"/>
    <property type="match status" value="1"/>
</dbReference>
<evidence type="ECO:0000313" key="4">
    <source>
        <dbReference type="Proteomes" id="UP000284277"/>
    </source>
</evidence>
<evidence type="ECO:0000259" key="2">
    <source>
        <dbReference type="PROSITE" id="PS51462"/>
    </source>
</evidence>
<dbReference type="GO" id="GO:0016787">
    <property type="term" value="F:hydrolase activity"/>
    <property type="evidence" value="ECO:0007669"/>
    <property type="project" value="UniProtKB-KW"/>
</dbReference>
<keyword evidence="3" id="KW-0378">Hydrolase</keyword>
<dbReference type="InterPro" id="IPR015797">
    <property type="entry name" value="NUDIX_hydrolase-like_dom_sf"/>
</dbReference>
<dbReference type="Proteomes" id="UP000284277">
    <property type="component" value="Unassembled WGS sequence"/>
</dbReference>
<organism evidence="3 4">
    <name type="scientific">Lacrimispora algidixylanolytica</name>
    <dbReference type="NCBI Taxonomy" id="94868"/>
    <lineage>
        <taxon>Bacteria</taxon>
        <taxon>Bacillati</taxon>
        <taxon>Bacillota</taxon>
        <taxon>Clostridia</taxon>
        <taxon>Lachnospirales</taxon>
        <taxon>Lachnospiraceae</taxon>
        <taxon>Lacrimispora</taxon>
    </lineage>
</organism>
<dbReference type="Pfam" id="PF00293">
    <property type="entry name" value="NUDIX"/>
    <property type="match status" value="1"/>
</dbReference>
<feature type="domain" description="Nudix hydrolase" evidence="2">
    <location>
        <begin position="52"/>
        <end position="190"/>
    </location>
</feature>
<comment type="similarity">
    <text evidence="1">Belongs to the Nudix hydrolase family.</text>
</comment>
<dbReference type="PROSITE" id="PS51462">
    <property type="entry name" value="NUDIX"/>
    <property type="match status" value="1"/>
</dbReference>
<evidence type="ECO:0000256" key="1">
    <source>
        <dbReference type="ARBA" id="ARBA00005582"/>
    </source>
</evidence>
<dbReference type="PANTHER" id="PTHR43736:SF1">
    <property type="entry name" value="DIHYDRONEOPTERIN TRIPHOSPHATE DIPHOSPHATASE"/>
    <property type="match status" value="1"/>
</dbReference>
<dbReference type="EMBL" id="MCIA01000031">
    <property type="protein sequence ID" value="RKD30339.1"/>
    <property type="molecule type" value="Genomic_DNA"/>
</dbReference>
<dbReference type="SUPFAM" id="SSF55811">
    <property type="entry name" value="Nudix"/>
    <property type="match status" value="1"/>
</dbReference>
<gene>
    <name evidence="3" type="ORF">BET01_07025</name>
</gene>
<comment type="caution">
    <text evidence="3">The sequence shown here is derived from an EMBL/GenBank/DDBJ whole genome shotgun (WGS) entry which is preliminary data.</text>
</comment>
<proteinExistence type="inferred from homology"/>
<dbReference type="AlphaFoldDB" id="A0A419SYV4"/>